<feature type="coiled-coil region" evidence="1">
    <location>
        <begin position="32"/>
        <end position="93"/>
    </location>
</feature>
<keyword evidence="1" id="KW-0175">Coiled coil</keyword>
<name>A0A0F9QBZ8_9ZZZZ</name>
<protein>
    <submittedName>
        <fullName evidence="2">Uncharacterized protein</fullName>
    </submittedName>
</protein>
<proteinExistence type="predicted"/>
<sequence length="109" mass="12687">MDPKSTVKIINKDIDKLEKEYARGKVSVHGIMKEQEAIMDIAEKELEKVKKKIIITRKSLEPYRSGKSLDDDFLTMKNKYERLLVRKEQLEKTVQIVLESIGRGKLNLI</sequence>
<accession>A0A0F9QBZ8</accession>
<gene>
    <name evidence="2" type="ORF">LCGC14_1114030</name>
</gene>
<comment type="caution">
    <text evidence="2">The sequence shown here is derived from an EMBL/GenBank/DDBJ whole genome shotgun (WGS) entry which is preliminary data.</text>
</comment>
<dbReference type="EMBL" id="LAZR01005105">
    <property type="protein sequence ID" value="KKN02808.1"/>
    <property type="molecule type" value="Genomic_DNA"/>
</dbReference>
<dbReference type="AlphaFoldDB" id="A0A0F9QBZ8"/>
<evidence type="ECO:0000256" key="1">
    <source>
        <dbReference type="SAM" id="Coils"/>
    </source>
</evidence>
<reference evidence="2" key="1">
    <citation type="journal article" date="2015" name="Nature">
        <title>Complex archaea that bridge the gap between prokaryotes and eukaryotes.</title>
        <authorList>
            <person name="Spang A."/>
            <person name="Saw J.H."/>
            <person name="Jorgensen S.L."/>
            <person name="Zaremba-Niedzwiedzka K."/>
            <person name="Martijn J."/>
            <person name="Lind A.E."/>
            <person name="van Eijk R."/>
            <person name="Schleper C."/>
            <person name="Guy L."/>
            <person name="Ettema T.J."/>
        </authorList>
    </citation>
    <scope>NUCLEOTIDE SEQUENCE</scope>
</reference>
<evidence type="ECO:0000313" key="2">
    <source>
        <dbReference type="EMBL" id="KKN02808.1"/>
    </source>
</evidence>
<organism evidence="2">
    <name type="scientific">marine sediment metagenome</name>
    <dbReference type="NCBI Taxonomy" id="412755"/>
    <lineage>
        <taxon>unclassified sequences</taxon>
        <taxon>metagenomes</taxon>
        <taxon>ecological metagenomes</taxon>
    </lineage>
</organism>